<protein>
    <submittedName>
        <fullName evidence="3">Cupredoxin family copper-binding protein</fullName>
    </submittedName>
</protein>
<dbReference type="PANTHER" id="PTHR36507">
    <property type="entry name" value="BLL1555 PROTEIN"/>
    <property type="match status" value="1"/>
</dbReference>
<evidence type="ECO:0000259" key="2">
    <source>
        <dbReference type="Pfam" id="PF13473"/>
    </source>
</evidence>
<feature type="chain" id="PRO_5047350535" evidence="1">
    <location>
        <begin position="25"/>
        <end position="106"/>
    </location>
</feature>
<reference evidence="3" key="1">
    <citation type="submission" date="2021-11" db="EMBL/GenBank/DDBJ databases">
        <title>Australian commercial rhizobial inoculants.</title>
        <authorList>
            <person name="Kohlmeier M.G."/>
            <person name="O'Hara G.W."/>
            <person name="Colombi E."/>
            <person name="Ramsay J.P."/>
            <person name="Terpolilli J."/>
        </authorList>
    </citation>
    <scope>NUCLEOTIDE SEQUENCE</scope>
    <source>
        <strain evidence="3">CC829</strain>
    </source>
</reference>
<dbReference type="RefSeq" id="WP_063985084.1">
    <property type="nucleotide sequence ID" value="NZ_CP088100.1"/>
</dbReference>
<keyword evidence="1" id="KW-0732">Signal</keyword>
<dbReference type="SUPFAM" id="SSF49503">
    <property type="entry name" value="Cupredoxins"/>
    <property type="match status" value="1"/>
</dbReference>
<feature type="domain" description="EfeO-type cupredoxin-like" evidence="2">
    <location>
        <begin position="8"/>
        <end position="102"/>
    </location>
</feature>
<organism evidence="3 4">
    <name type="scientific">Bradyrhizobium barranii</name>
    <dbReference type="NCBI Taxonomy" id="2992140"/>
    <lineage>
        <taxon>Bacteria</taxon>
        <taxon>Pseudomonadati</taxon>
        <taxon>Pseudomonadota</taxon>
        <taxon>Alphaproteobacteria</taxon>
        <taxon>Hyphomicrobiales</taxon>
        <taxon>Nitrobacteraceae</taxon>
        <taxon>Bradyrhizobium</taxon>
    </lineage>
</organism>
<accession>A0ABY3QSS5</accession>
<dbReference type="EMBL" id="CP088100">
    <property type="protein sequence ID" value="UFW88927.1"/>
    <property type="molecule type" value="Genomic_DNA"/>
</dbReference>
<feature type="signal peptide" evidence="1">
    <location>
        <begin position="1"/>
        <end position="24"/>
    </location>
</feature>
<evidence type="ECO:0000256" key="1">
    <source>
        <dbReference type="SAM" id="SignalP"/>
    </source>
</evidence>
<gene>
    <name evidence="3" type="ORF">BjapCC829_10670</name>
</gene>
<keyword evidence="4" id="KW-1185">Reference proteome</keyword>
<dbReference type="CDD" id="cd13921">
    <property type="entry name" value="Amicyanin"/>
    <property type="match status" value="1"/>
</dbReference>
<sequence>MKPRHLASIALAVVLLSIVVPARAATMQIIMDNLVVSPAETSAKVGDTIEWINKDVFAHTATAKSGDFDVMLPPKKSATFVLKKAGIVDYYCRYHPNMKATLKVAP</sequence>
<dbReference type="Proteomes" id="UP001430990">
    <property type="component" value="Chromosome"/>
</dbReference>
<dbReference type="Gene3D" id="2.60.40.420">
    <property type="entry name" value="Cupredoxins - blue copper proteins"/>
    <property type="match status" value="1"/>
</dbReference>
<dbReference type="InterPro" id="IPR052721">
    <property type="entry name" value="ET_Amicyanin"/>
</dbReference>
<dbReference type="InterPro" id="IPR008972">
    <property type="entry name" value="Cupredoxin"/>
</dbReference>
<dbReference type="PANTHER" id="PTHR36507:SF1">
    <property type="entry name" value="BLL1555 PROTEIN"/>
    <property type="match status" value="1"/>
</dbReference>
<dbReference type="InterPro" id="IPR035668">
    <property type="entry name" value="Amicyanin"/>
</dbReference>
<dbReference type="InterPro" id="IPR028096">
    <property type="entry name" value="EfeO_Cupredoxin"/>
</dbReference>
<name>A0ABY3QSS5_9BRAD</name>
<dbReference type="Pfam" id="PF13473">
    <property type="entry name" value="Cupredoxin_1"/>
    <property type="match status" value="1"/>
</dbReference>
<proteinExistence type="predicted"/>
<evidence type="ECO:0000313" key="3">
    <source>
        <dbReference type="EMBL" id="UFW88927.1"/>
    </source>
</evidence>
<evidence type="ECO:0000313" key="4">
    <source>
        <dbReference type="Proteomes" id="UP001430990"/>
    </source>
</evidence>